<keyword evidence="3" id="KW-0233">DNA recombination</keyword>
<dbReference type="InterPro" id="IPR002104">
    <property type="entry name" value="Integrase_catalytic"/>
</dbReference>
<dbReference type="InterPro" id="IPR044068">
    <property type="entry name" value="CB"/>
</dbReference>
<dbReference type="Proteomes" id="UP000002247">
    <property type="component" value="Chromosome"/>
</dbReference>
<evidence type="ECO:0000259" key="6">
    <source>
        <dbReference type="PROSITE" id="PS51898"/>
    </source>
</evidence>
<dbReference type="InterPro" id="IPR013762">
    <property type="entry name" value="Integrase-like_cat_sf"/>
</dbReference>
<dbReference type="SUPFAM" id="SSF56349">
    <property type="entry name" value="DNA breaking-rejoining enzymes"/>
    <property type="match status" value="1"/>
</dbReference>
<feature type="domain" description="Core-binding (CB)" evidence="7">
    <location>
        <begin position="49"/>
        <end position="128"/>
    </location>
</feature>
<dbReference type="STRING" id="640132.Srot_0734"/>
<dbReference type="AlphaFoldDB" id="D6ZDF0"/>
<dbReference type="GO" id="GO:0003677">
    <property type="term" value="F:DNA binding"/>
    <property type="evidence" value="ECO:0007669"/>
    <property type="project" value="UniProtKB-UniRule"/>
</dbReference>
<evidence type="ECO:0000256" key="3">
    <source>
        <dbReference type="ARBA" id="ARBA00023172"/>
    </source>
</evidence>
<accession>D6ZDF0</accession>
<dbReference type="KEGG" id="srt:Srot_0734"/>
<feature type="domain" description="Tyr recombinase" evidence="6">
    <location>
        <begin position="149"/>
        <end position="314"/>
    </location>
</feature>
<organism evidence="8 9">
    <name type="scientific">Segniliparus rotundus (strain ATCC BAA-972 / CDC 1076 / CIP 108378 / DSM 44985 / JCM 13578)</name>
    <dbReference type="NCBI Taxonomy" id="640132"/>
    <lineage>
        <taxon>Bacteria</taxon>
        <taxon>Bacillati</taxon>
        <taxon>Actinomycetota</taxon>
        <taxon>Actinomycetes</taxon>
        <taxon>Mycobacteriales</taxon>
        <taxon>Segniliparaceae</taxon>
        <taxon>Segniliparus</taxon>
    </lineage>
</organism>
<dbReference type="PROSITE" id="PS51900">
    <property type="entry name" value="CB"/>
    <property type="match status" value="1"/>
</dbReference>
<comment type="similarity">
    <text evidence="1">Belongs to the 'phage' integrase family.</text>
</comment>
<gene>
    <name evidence="8" type="ordered locus">Srot_0734</name>
</gene>
<evidence type="ECO:0000313" key="8">
    <source>
        <dbReference type="EMBL" id="ADG97214.1"/>
    </source>
</evidence>
<dbReference type="CDD" id="cd00397">
    <property type="entry name" value="DNA_BRE_C"/>
    <property type="match status" value="1"/>
</dbReference>
<name>D6ZDF0_SEGRD</name>
<dbReference type="Gene3D" id="1.10.443.10">
    <property type="entry name" value="Intergrase catalytic core"/>
    <property type="match status" value="1"/>
</dbReference>
<dbReference type="EMBL" id="CP001958">
    <property type="protein sequence ID" value="ADG97214.1"/>
    <property type="molecule type" value="Genomic_DNA"/>
</dbReference>
<evidence type="ECO:0000256" key="5">
    <source>
        <dbReference type="SAM" id="MobiDB-lite"/>
    </source>
</evidence>
<dbReference type="HOGENOM" id="CLU_027562_21_0_11"/>
<proteinExistence type="inferred from homology"/>
<sequence>MTRLTLVQGGRASPAMSPSGKGVITRSDAPIAPGVTHAMICDMEGNFIRGETMLLEDWQTDMTIQRREETTISERVRFVSKFHKDTGVQPAHAQVIDIKRWIAQHPEWSTATVATYTTHLRAWFKWLQFQDHRSDDPMVKIAAVRHPERDPRPVSSDGLARLLADCRMQPTTRARVLLAACQELRVAEIAKIRGEDIVDSRFLVVNGKGNRTKTLPLHPLIAELAKKMPAQGFWFPPPNGGHVDSKSVSQVISLAMRRAKVKGTPHSLRHWYGTELSDRGADLAVVQDLMRHKSPNTTRGYTLIADKRKRQAILSLDQYNSDREAKTSA</sequence>
<dbReference type="InterPro" id="IPR011010">
    <property type="entry name" value="DNA_brk_join_enz"/>
</dbReference>
<dbReference type="Gene3D" id="1.10.150.130">
    <property type="match status" value="1"/>
</dbReference>
<evidence type="ECO:0000256" key="2">
    <source>
        <dbReference type="ARBA" id="ARBA00023125"/>
    </source>
</evidence>
<dbReference type="InterPro" id="IPR010998">
    <property type="entry name" value="Integrase_recombinase_N"/>
</dbReference>
<dbReference type="eggNOG" id="COG4974">
    <property type="taxonomic scope" value="Bacteria"/>
</dbReference>
<keyword evidence="2 4" id="KW-0238">DNA-binding</keyword>
<dbReference type="GO" id="GO:0006310">
    <property type="term" value="P:DNA recombination"/>
    <property type="evidence" value="ECO:0007669"/>
    <property type="project" value="UniProtKB-KW"/>
</dbReference>
<dbReference type="PANTHER" id="PTHR30349:SF41">
    <property type="entry name" value="INTEGRASE_RECOMBINASE PROTEIN MJ0367-RELATED"/>
    <property type="match status" value="1"/>
</dbReference>
<evidence type="ECO:0000313" key="9">
    <source>
        <dbReference type="Proteomes" id="UP000002247"/>
    </source>
</evidence>
<evidence type="ECO:0000256" key="4">
    <source>
        <dbReference type="PROSITE-ProRule" id="PRU01248"/>
    </source>
</evidence>
<reference evidence="8 9" key="1">
    <citation type="journal article" date="2010" name="Stand. Genomic Sci.">
        <title>Complete genome sequence of Segniliparus rotundus type strain (CDC 1076).</title>
        <authorList>
            <person name="Sikorski J."/>
            <person name="Lapidus A."/>
            <person name="Copeland A."/>
            <person name="Misra M."/>
            <person name="Glavina Del Rio T."/>
            <person name="Nolan M."/>
            <person name="Lucas S."/>
            <person name="Chen F."/>
            <person name="Tice H."/>
            <person name="Cheng J.F."/>
            <person name="Jando M."/>
            <person name="Schneider S."/>
            <person name="Bruce D."/>
            <person name="Goodwin L."/>
            <person name="Pitluck S."/>
            <person name="Liolios K."/>
            <person name="Mikhailova N."/>
            <person name="Pati A."/>
            <person name="Ivanova N."/>
            <person name="Mavromatis K."/>
            <person name="Chen A."/>
            <person name="Palaniappan K."/>
            <person name="Chertkov O."/>
            <person name="Land M."/>
            <person name="Hauser L."/>
            <person name="Chang Y.J."/>
            <person name="Jeffries C.D."/>
            <person name="Brettin T."/>
            <person name="Detter J.C."/>
            <person name="Han C."/>
            <person name="Rohde M."/>
            <person name="Goker M."/>
            <person name="Bristow J."/>
            <person name="Eisen J.A."/>
            <person name="Markowitz V."/>
            <person name="Hugenholtz P."/>
            <person name="Kyrpides N.C."/>
            <person name="Klenk H.P."/>
        </authorList>
    </citation>
    <scope>NUCLEOTIDE SEQUENCE [LARGE SCALE GENOMIC DNA]</scope>
    <source>
        <strain evidence="9">ATCC BAA-972 / CDC 1076 / CIP 108378 / DSM 44985 / JCM 13578</strain>
    </source>
</reference>
<dbReference type="PROSITE" id="PS51898">
    <property type="entry name" value="TYR_RECOMBINASE"/>
    <property type="match status" value="1"/>
</dbReference>
<feature type="region of interest" description="Disordered" evidence="5">
    <location>
        <begin position="1"/>
        <end position="24"/>
    </location>
</feature>
<dbReference type="PANTHER" id="PTHR30349">
    <property type="entry name" value="PHAGE INTEGRASE-RELATED"/>
    <property type="match status" value="1"/>
</dbReference>
<dbReference type="GO" id="GO:0015074">
    <property type="term" value="P:DNA integration"/>
    <property type="evidence" value="ECO:0007669"/>
    <property type="project" value="InterPro"/>
</dbReference>
<dbReference type="Pfam" id="PF00589">
    <property type="entry name" value="Phage_integrase"/>
    <property type="match status" value="1"/>
</dbReference>
<evidence type="ECO:0000259" key="7">
    <source>
        <dbReference type="PROSITE" id="PS51900"/>
    </source>
</evidence>
<dbReference type="InterPro" id="IPR050090">
    <property type="entry name" value="Tyrosine_recombinase_XerCD"/>
</dbReference>
<protein>
    <submittedName>
        <fullName evidence="8">Integrase family protein</fullName>
    </submittedName>
</protein>
<evidence type="ECO:0000256" key="1">
    <source>
        <dbReference type="ARBA" id="ARBA00008857"/>
    </source>
</evidence>
<keyword evidence="9" id="KW-1185">Reference proteome</keyword>